<gene>
    <name evidence="2" type="ORF">SHEWBE_4186</name>
</gene>
<protein>
    <submittedName>
        <fullName evidence="2">Uncharacterized protein</fullName>
    </submittedName>
</protein>
<evidence type="ECO:0000256" key="1">
    <source>
        <dbReference type="SAM" id="MobiDB-lite"/>
    </source>
</evidence>
<evidence type="ECO:0000313" key="3">
    <source>
        <dbReference type="Proteomes" id="UP000250123"/>
    </source>
</evidence>
<name>A0A330M6M1_9GAMM</name>
<organism evidence="2 3">
    <name type="scientific">Shewanella benthica</name>
    <dbReference type="NCBI Taxonomy" id="43661"/>
    <lineage>
        <taxon>Bacteria</taxon>
        <taxon>Pseudomonadati</taxon>
        <taxon>Pseudomonadota</taxon>
        <taxon>Gammaproteobacteria</taxon>
        <taxon>Alteromonadales</taxon>
        <taxon>Shewanellaceae</taxon>
        <taxon>Shewanella</taxon>
    </lineage>
</organism>
<feature type="region of interest" description="Disordered" evidence="1">
    <location>
        <begin position="25"/>
        <end position="49"/>
    </location>
</feature>
<reference evidence="3" key="1">
    <citation type="submission" date="2018-06" db="EMBL/GenBank/DDBJ databases">
        <authorList>
            <person name="Cea G.-C."/>
            <person name="William W."/>
        </authorList>
    </citation>
    <scope>NUCLEOTIDE SEQUENCE [LARGE SCALE GENOMIC DNA]</scope>
    <source>
        <strain evidence="3">DB21MT-2</strain>
    </source>
</reference>
<dbReference type="EMBL" id="LS483452">
    <property type="protein sequence ID" value="SQH78146.1"/>
    <property type="molecule type" value="Genomic_DNA"/>
</dbReference>
<dbReference type="KEGG" id="sbk:SHEWBE_4186"/>
<proteinExistence type="predicted"/>
<evidence type="ECO:0000313" key="2">
    <source>
        <dbReference type="EMBL" id="SQH78146.1"/>
    </source>
</evidence>
<dbReference type="AlphaFoldDB" id="A0A330M6M1"/>
<dbReference type="Proteomes" id="UP000250123">
    <property type="component" value="Chromosome SHEWBE"/>
</dbReference>
<feature type="compositionally biased region" description="Basic and acidic residues" evidence="1">
    <location>
        <begin position="40"/>
        <end position="49"/>
    </location>
</feature>
<sequence>MQFIRLVLVFCSKLGKVSAAITSEQPKNSQNARLKHKNQHKDIISCKQA</sequence>
<accession>A0A330M6M1</accession>